<comment type="caution">
    <text evidence="2">The sequence shown here is derived from an EMBL/GenBank/DDBJ whole genome shotgun (WGS) entry which is preliminary data.</text>
</comment>
<dbReference type="AlphaFoldDB" id="A0A8S0TRV0"/>
<dbReference type="Proteomes" id="UP000594638">
    <property type="component" value="Unassembled WGS sequence"/>
</dbReference>
<evidence type="ECO:0000313" key="3">
    <source>
        <dbReference type="Proteomes" id="UP000594638"/>
    </source>
</evidence>
<proteinExistence type="predicted"/>
<reference evidence="2 3" key="1">
    <citation type="submission" date="2019-12" db="EMBL/GenBank/DDBJ databases">
        <authorList>
            <person name="Alioto T."/>
            <person name="Alioto T."/>
            <person name="Gomez Garrido J."/>
        </authorList>
    </citation>
    <scope>NUCLEOTIDE SEQUENCE [LARGE SCALE GENOMIC DNA]</scope>
</reference>
<dbReference type="EMBL" id="CACTIH010007302">
    <property type="protein sequence ID" value="CAA3008642.1"/>
    <property type="molecule type" value="Genomic_DNA"/>
</dbReference>
<feature type="compositionally biased region" description="Acidic residues" evidence="1">
    <location>
        <begin position="124"/>
        <end position="133"/>
    </location>
</feature>
<feature type="compositionally biased region" description="Basic and acidic residues" evidence="1">
    <location>
        <begin position="102"/>
        <end position="123"/>
    </location>
</feature>
<dbReference type="Gramene" id="OE9A055497T1">
    <property type="protein sequence ID" value="OE9A055497C1"/>
    <property type="gene ID" value="OE9A055497"/>
</dbReference>
<gene>
    <name evidence="2" type="ORF">OLEA9_A055497</name>
</gene>
<evidence type="ECO:0000313" key="2">
    <source>
        <dbReference type="EMBL" id="CAA3008642.1"/>
    </source>
</evidence>
<feature type="region of interest" description="Disordered" evidence="1">
    <location>
        <begin position="48"/>
        <end position="161"/>
    </location>
</feature>
<organism evidence="2 3">
    <name type="scientific">Olea europaea subsp. europaea</name>
    <dbReference type="NCBI Taxonomy" id="158383"/>
    <lineage>
        <taxon>Eukaryota</taxon>
        <taxon>Viridiplantae</taxon>
        <taxon>Streptophyta</taxon>
        <taxon>Embryophyta</taxon>
        <taxon>Tracheophyta</taxon>
        <taxon>Spermatophyta</taxon>
        <taxon>Magnoliopsida</taxon>
        <taxon>eudicotyledons</taxon>
        <taxon>Gunneridae</taxon>
        <taxon>Pentapetalae</taxon>
        <taxon>asterids</taxon>
        <taxon>lamiids</taxon>
        <taxon>Lamiales</taxon>
        <taxon>Oleaceae</taxon>
        <taxon>Oleeae</taxon>
        <taxon>Olea</taxon>
    </lineage>
</organism>
<name>A0A8S0TRV0_OLEEU</name>
<keyword evidence="3" id="KW-1185">Reference proteome</keyword>
<protein>
    <submittedName>
        <fullName evidence="2">Uncharacterized protein</fullName>
    </submittedName>
</protein>
<sequence length="161" mass="18166">MREDVEGMLYDQRILFEMRLRTVKLEIMQHLTEEFTRLRDVLSTLVPPSSGTSTFTAAPVVNEPNIWDDPHKDGQDSEIRSPHDNDRADEDEMQEGNVGVGSDKRSPHDDDDHADEGEMHAMNDEEGGDEQSPQDENRAAEGDMQDMNGTVLLPNTSPRCK</sequence>
<accession>A0A8S0TRV0</accession>
<feature type="compositionally biased region" description="Basic and acidic residues" evidence="1">
    <location>
        <begin position="68"/>
        <end position="86"/>
    </location>
</feature>
<evidence type="ECO:0000256" key="1">
    <source>
        <dbReference type="SAM" id="MobiDB-lite"/>
    </source>
</evidence>